<dbReference type="Gramene" id="KJB08542">
    <property type="protein sequence ID" value="KJB08542"/>
    <property type="gene ID" value="B456_001G087600"/>
</dbReference>
<dbReference type="EMBL" id="CM001740">
    <property type="protein sequence ID" value="KJB08542.1"/>
    <property type="molecule type" value="Genomic_DNA"/>
</dbReference>
<name>A0A0D2LWL0_GOSRA</name>
<keyword evidence="2" id="KW-1185">Reference proteome</keyword>
<dbReference type="Gramene" id="KJB08540">
    <property type="protein sequence ID" value="KJB08540"/>
    <property type="gene ID" value="B456_001G087600"/>
</dbReference>
<proteinExistence type="predicted"/>
<accession>A0A0D2LWL0</accession>
<evidence type="ECO:0000313" key="1">
    <source>
        <dbReference type="EMBL" id="KJB08542.1"/>
    </source>
</evidence>
<dbReference type="AlphaFoldDB" id="A0A0D2LWL0"/>
<gene>
    <name evidence="1" type="ORF">B456_001G087600</name>
</gene>
<protein>
    <submittedName>
        <fullName evidence="1">Uncharacterized protein</fullName>
    </submittedName>
</protein>
<evidence type="ECO:0000313" key="2">
    <source>
        <dbReference type="Proteomes" id="UP000032304"/>
    </source>
</evidence>
<dbReference type="EMBL" id="CM001740">
    <property type="protein sequence ID" value="KJB08540.1"/>
    <property type="molecule type" value="Genomic_DNA"/>
</dbReference>
<reference evidence="1 2" key="1">
    <citation type="journal article" date="2012" name="Nature">
        <title>Repeated polyploidization of Gossypium genomes and the evolution of spinnable cotton fibres.</title>
        <authorList>
            <person name="Paterson A.H."/>
            <person name="Wendel J.F."/>
            <person name="Gundlach H."/>
            <person name="Guo H."/>
            <person name="Jenkins J."/>
            <person name="Jin D."/>
            <person name="Llewellyn D."/>
            <person name="Showmaker K.C."/>
            <person name="Shu S."/>
            <person name="Udall J."/>
            <person name="Yoo M.J."/>
            <person name="Byers R."/>
            <person name="Chen W."/>
            <person name="Doron-Faigenboim A."/>
            <person name="Duke M.V."/>
            <person name="Gong L."/>
            <person name="Grimwood J."/>
            <person name="Grover C."/>
            <person name="Grupp K."/>
            <person name="Hu G."/>
            <person name="Lee T.H."/>
            <person name="Li J."/>
            <person name="Lin L."/>
            <person name="Liu T."/>
            <person name="Marler B.S."/>
            <person name="Page J.T."/>
            <person name="Roberts A.W."/>
            <person name="Romanel E."/>
            <person name="Sanders W.S."/>
            <person name="Szadkowski E."/>
            <person name="Tan X."/>
            <person name="Tang H."/>
            <person name="Xu C."/>
            <person name="Wang J."/>
            <person name="Wang Z."/>
            <person name="Zhang D."/>
            <person name="Zhang L."/>
            <person name="Ashrafi H."/>
            <person name="Bedon F."/>
            <person name="Bowers J.E."/>
            <person name="Brubaker C.L."/>
            <person name="Chee P.W."/>
            <person name="Das S."/>
            <person name="Gingle A.R."/>
            <person name="Haigler C.H."/>
            <person name="Harker D."/>
            <person name="Hoffmann L.V."/>
            <person name="Hovav R."/>
            <person name="Jones D.C."/>
            <person name="Lemke C."/>
            <person name="Mansoor S."/>
            <person name="ur Rahman M."/>
            <person name="Rainville L.N."/>
            <person name="Rambani A."/>
            <person name="Reddy U.K."/>
            <person name="Rong J.K."/>
            <person name="Saranga Y."/>
            <person name="Scheffler B.E."/>
            <person name="Scheffler J.A."/>
            <person name="Stelly D.M."/>
            <person name="Triplett B.A."/>
            <person name="Van Deynze A."/>
            <person name="Vaslin M.F."/>
            <person name="Waghmare V.N."/>
            <person name="Walford S.A."/>
            <person name="Wright R.J."/>
            <person name="Zaki E.A."/>
            <person name="Zhang T."/>
            <person name="Dennis E.S."/>
            <person name="Mayer K.F."/>
            <person name="Peterson D.G."/>
            <person name="Rokhsar D.S."/>
            <person name="Wang X."/>
            <person name="Schmutz J."/>
        </authorList>
    </citation>
    <scope>NUCLEOTIDE SEQUENCE [LARGE SCALE GENOMIC DNA]</scope>
</reference>
<dbReference type="Proteomes" id="UP000032304">
    <property type="component" value="Chromosome 1"/>
</dbReference>
<organism evidence="1 2">
    <name type="scientific">Gossypium raimondii</name>
    <name type="common">Peruvian cotton</name>
    <name type="synonym">Gossypium klotzschianum subsp. raimondii</name>
    <dbReference type="NCBI Taxonomy" id="29730"/>
    <lineage>
        <taxon>Eukaryota</taxon>
        <taxon>Viridiplantae</taxon>
        <taxon>Streptophyta</taxon>
        <taxon>Embryophyta</taxon>
        <taxon>Tracheophyta</taxon>
        <taxon>Spermatophyta</taxon>
        <taxon>Magnoliopsida</taxon>
        <taxon>eudicotyledons</taxon>
        <taxon>Gunneridae</taxon>
        <taxon>Pentapetalae</taxon>
        <taxon>rosids</taxon>
        <taxon>malvids</taxon>
        <taxon>Malvales</taxon>
        <taxon>Malvaceae</taxon>
        <taxon>Malvoideae</taxon>
        <taxon>Gossypium</taxon>
    </lineage>
</organism>
<dbReference type="Gramene" id="KJB08541">
    <property type="protein sequence ID" value="KJB08541"/>
    <property type="gene ID" value="B456_001G087600"/>
</dbReference>
<dbReference type="EMBL" id="CM001740">
    <property type="protein sequence ID" value="KJB08541.1"/>
    <property type="molecule type" value="Genomic_DNA"/>
</dbReference>
<sequence length="143" mass="16321">MMRYNITFRLMLGAFLKDPVPFSMSPMPNFVKRPSLFFCIENKRSQNHSPRLSFMMAITFLPVLVLEASLSTERSQTSSIGFYRPRHCSGQPIIQVSHSLSLQSFLCFPDLGTFLKRQSSKLLLTSFMSKMYALSTDLSSSLF</sequence>